<evidence type="ECO:0000256" key="2">
    <source>
        <dbReference type="SAM" id="MobiDB-lite"/>
    </source>
</evidence>
<reference evidence="4 5" key="1">
    <citation type="journal article" date="2018" name="PLoS Genet.">
        <title>Population sequencing reveals clonal diversity and ancestral inbreeding in the grapevine cultivar Chardonnay.</title>
        <authorList>
            <person name="Roach M.J."/>
            <person name="Johnson D.L."/>
            <person name="Bohlmann J."/>
            <person name="van Vuuren H.J."/>
            <person name="Jones S.J."/>
            <person name="Pretorius I.S."/>
            <person name="Schmidt S.A."/>
            <person name="Borneman A.R."/>
        </authorList>
    </citation>
    <scope>NUCLEOTIDE SEQUENCE [LARGE SCALE GENOMIC DNA]</scope>
    <source>
        <strain evidence="5">cv. Chardonnay</strain>
        <tissue evidence="4">Leaf</tissue>
    </source>
</reference>
<dbReference type="InterPro" id="IPR018289">
    <property type="entry name" value="MULE_transposase_dom"/>
</dbReference>
<name>A0A438H4U7_VITVI</name>
<dbReference type="Pfam" id="PF04434">
    <property type="entry name" value="SWIM"/>
    <property type="match status" value="1"/>
</dbReference>
<dbReference type="GO" id="GO:0008270">
    <property type="term" value="F:zinc ion binding"/>
    <property type="evidence" value="ECO:0007669"/>
    <property type="project" value="UniProtKB-KW"/>
</dbReference>
<dbReference type="Pfam" id="PF10551">
    <property type="entry name" value="MULE"/>
    <property type="match status" value="1"/>
</dbReference>
<dbReference type="AlphaFoldDB" id="A0A438H4U7"/>
<dbReference type="PROSITE" id="PS50966">
    <property type="entry name" value="ZF_SWIM"/>
    <property type="match status" value="1"/>
</dbReference>
<dbReference type="EMBL" id="QGNW01000282">
    <property type="protein sequence ID" value="RVW79337.1"/>
    <property type="molecule type" value="Genomic_DNA"/>
</dbReference>
<proteinExistence type="predicted"/>
<protein>
    <recommendedName>
        <fullName evidence="3">SWIM-type domain-containing protein</fullName>
    </recommendedName>
</protein>
<evidence type="ECO:0000313" key="5">
    <source>
        <dbReference type="Proteomes" id="UP000288805"/>
    </source>
</evidence>
<keyword evidence="1" id="KW-0479">Metal-binding</keyword>
<feature type="region of interest" description="Disordered" evidence="2">
    <location>
        <begin position="126"/>
        <end position="163"/>
    </location>
</feature>
<dbReference type="Proteomes" id="UP000288805">
    <property type="component" value="Unassembled WGS sequence"/>
</dbReference>
<evidence type="ECO:0000313" key="4">
    <source>
        <dbReference type="EMBL" id="RVW79337.1"/>
    </source>
</evidence>
<feature type="compositionally biased region" description="Basic and acidic residues" evidence="2">
    <location>
        <begin position="695"/>
        <end position="705"/>
    </location>
</feature>
<comment type="caution">
    <text evidence="4">The sequence shown here is derived from an EMBL/GenBank/DDBJ whole genome shotgun (WGS) entry which is preliminary data.</text>
</comment>
<feature type="domain" description="SWIM-type" evidence="3">
    <location>
        <begin position="603"/>
        <end position="635"/>
    </location>
</feature>
<sequence length="733" mass="83696">MKAIMTDSTVEVLCYWNGTILRTETDLRYIGNNVEIEPIDVPIHTTFVELLKMIYDIIGVDRDYQLVLKCRHPTEMNKFQPLVVRNDRTVARMLLVPSKYGMSSIQLFIEQTPNHYHLSNEMGHLTRLSTGDTDVDDENERDEEDDRDDAIDTDEIHLPNDDENCCQTENIDLVMVQQVMECESTRFVNLEVGDRSNNPKVEFEVENTSLVASPHGTQFNISNDNLQETFVPVSYHMPPTPQFLNMDAAINCVVSDWTPWKKPALGNVDGELSIGQIFSSKSDLQHAVKMFSIKAHQEFTVYRSNAKMTITVAAIQAVVAEQFGYQLSYQKAMKTKRKAMTRLFGDWYKSYAELPRFFLALEQSNPGCIMYSKMVPGNNPNEEIFQRVFWAFAPSIKGFAHCRPVLSIDGTHLYGKYKGTLLIAMGCDGNNQLFPLAFAITEGENTDSWSWFLACIRVGVTQRKGLCLISDRHLGIIAALNETYSGWTQPDACHRFCMRHLASNFNTKFKYKTLKDLMCRAAMETLIQLTFYRVNSYFTVRREHGASRLASGEEFTPHIDAKIKAKVVKAGAHEVLLYDHVAGRFHVKTRHSIGSNNRKPRTYHVTLQTGSCTCNKTLLLGFPCSHILAACHCPAIDFRQFVQGYYTTRAYLSTWAPLFYPIFDELEWPQYNGPIIVPSDSMKRLTSGRPKLSRLHNEMDARETRTPQTCGLCKQSGHNRRSYPNRETNDRRS</sequence>
<keyword evidence="1" id="KW-0862">Zinc</keyword>
<dbReference type="PANTHER" id="PTHR31973">
    <property type="entry name" value="POLYPROTEIN, PUTATIVE-RELATED"/>
    <property type="match status" value="1"/>
</dbReference>
<keyword evidence="1" id="KW-0863">Zinc-finger</keyword>
<dbReference type="PANTHER" id="PTHR31973:SF195">
    <property type="entry name" value="MUDR FAMILY TRANSPOSASE"/>
    <property type="match status" value="1"/>
</dbReference>
<organism evidence="4 5">
    <name type="scientific">Vitis vinifera</name>
    <name type="common">Grape</name>
    <dbReference type="NCBI Taxonomy" id="29760"/>
    <lineage>
        <taxon>Eukaryota</taxon>
        <taxon>Viridiplantae</taxon>
        <taxon>Streptophyta</taxon>
        <taxon>Embryophyta</taxon>
        <taxon>Tracheophyta</taxon>
        <taxon>Spermatophyta</taxon>
        <taxon>Magnoliopsida</taxon>
        <taxon>eudicotyledons</taxon>
        <taxon>Gunneridae</taxon>
        <taxon>Pentapetalae</taxon>
        <taxon>rosids</taxon>
        <taxon>Vitales</taxon>
        <taxon>Vitaceae</taxon>
        <taxon>Viteae</taxon>
        <taxon>Vitis</taxon>
    </lineage>
</organism>
<dbReference type="InterPro" id="IPR007527">
    <property type="entry name" value="Znf_SWIM"/>
</dbReference>
<accession>A0A438H4U7</accession>
<evidence type="ECO:0000259" key="3">
    <source>
        <dbReference type="PROSITE" id="PS50966"/>
    </source>
</evidence>
<feature type="region of interest" description="Disordered" evidence="2">
    <location>
        <begin position="695"/>
        <end position="733"/>
    </location>
</feature>
<gene>
    <name evidence="4" type="ORF">CK203_040802</name>
</gene>
<feature type="compositionally biased region" description="Acidic residues" evidence="2">
    <location>
        <begin position="133"/>
        <end position="153"/>
    </location>
</feature>
<evidence type="ECO:0000256" key="1">
    <source>
        <dbReference type="PROSITE-ProRule" id="PRU00325"/>
    </source>
</evidence>